<dbReference type="Proteomes" id="UP000008983">
    <property type="component" value="Unassembled WGS sequence"/>
</dbReference>
<dbReference type="GeneID" id="14904980"/>
<evidence type="ECO:0000313" key="2">
    <source>
        <dbReference type="Proteomes" id="UP000008983"/>
    </source>
</evidence>
<dbReference type="EMBL" id="GL984205">
    <property type="protein sequence ID" value="EGR28893.1"/>
    <property type="molecule type" value="Genomic_DNA"/>
</dbReference>
<reference evidence="1 2" key="1">
    <citation type="submission" date="2011-07" db="EMBL/GenBank/DDBJ databases">
        <authorList>
            <person name="Coyne R."/>
            <person name="Brami D."/>
            <person name="Johnson J."/>
            <person name="Hostetler J."/>
            <person name="Hannick L."/>
            <person name="Clark T."/>
            <person name="Cassidy-Hanley D."/>
            <person name="Inman J."/>
        </authorList>
    </citation>
    <scope>NUCLEOTIDE SEQUENCE [LARGE SCALE GENOMIC DNA]</scope>
    <source>
        <strain evidence="1 2">G5</strain>
    </source>
</reference>
<sequence>FGIQKKNKQNLKQNQREKIQTLLKHQEFKQIIIQINQILTIIIKKNQIFLLQFIFMIPLYMVDLKTVQQQNMIQKQANNYKELKDIKIKSQKQTHITLIKLYLHHLTRQQEYGIFKQNKLRNIKYKYKKTQEEQQIILVNGSINLMRLSSKSIYIIVQNDIFMEISQNVYKKILNKLFKFVNFKRKAQLLLYIIINFYTWQQYKIQFQFMIFRMLILKNLYKYLHNQMNGFLL</sequence>
<name>G0R0Y2_ICHMU</name>
<protein>
    <submittedName>
        <fullName evidence="1">Uncharacterized protein</fullName>
    </submittedName>
</protein>
<organism evidence="1 2">
    <name type="scientific">Ichthyophthirius multifiliis</name>
    <name type="common">White spot disease agent</name>
    <name type="synonym">Ich</name>
    <dbReference type="NCBI Taxonomy" id="5932"/>
    <lineage>
        <taxon>Eukaryota</taxon>
        <taxon>Sar</taxon>
        <taxon>Alveolata</taxon>
        <taxon>Ciliophora</taxon>
        <taxon>Intramacronucleata</taxon>
        <taxon>Oligohymenophorea</taxon>
        <taxon>Hymenostomatida</taxon>
        <taxon>Ophryoglenina</taxon>
        <taxon>Ichthyophthirius</taxon>
    </lineage>
</organism>
<accession>G0R0Y2</accession>
<dbReference type="InParanoid" id="G0R0Y2"/>
<proteinExistence type="predicted"/>
<evidence type="ECO:0000313" key="1">
    <source>
        <dbReference type="EMBL" id="EGR28893.1"/>
    </source>
</evidence>
<gene>
    <name evidence="1" type="ORF">IMG5_167470</name>
</gene>
<dbReference type="RefSeq" id="XP_004030129.1">
    <property type="nucleotide sequence ID" value="XM_004030081.1"/>
</dbReference>
<dbReference type="AlphaFoldDB" id="G0R0Y2"/>
<feature type="non-terminal residue" evidence="1">
    <location>
        <position position="1"/>
    </location>
</feature>
<keyword evidence="2" id="KW-1185">Reference proteome</keyword>